<keyword evidence="4" id="KW-1185">Reference proteome</keyword>
<proteinExistence type="predicted"/>
<dbReference type="PANTHER" id="PTHR33295">
    <property type="entry name" value="ATPASE"/>
    <property type="match status" value="1"/>
</dbReference>
<feature type="domain" description="AAA" evidence="1">
    <location>
        <begin position="36"/>
        <end position="170"/>
    </location>
</feature>
<evidence type="ECO:0000313" key="4">
    <source>
        <dbReference type="Proteomes" id="UP000029004"/>
    </source>
</evidence>
<evidence type="ECO:0000313" key="3">
    <source>
        <dbReference type="EMBL" id="KFI97005.1"/>
    </source>
</evidence>
<name>A0A087DNA5_9BIFI</name>
<dbReference type="SUPFAM" id="SSF52540">
    <property type="entry name" value="P-loop containing nucleoside triphosphate hydrolases"/>
    <property type="match status" value="1"/>
</dbReference>
<dbReference type="Proteomes" id="UP000029004">
    <property type="component" value="Unassembled WGS sequence"/>
</dbReference>
<evidence type="ECO:0000259" key="1">
    <source>
        <dbReference type="Pfam" id="PF13173"/>
    </source>
</evidence>
<gene>
    <name evidence="3" type="ORF">BSTEL_1916</name>
</gene>
<dbReference type="InterPro" id="IPR025420">
    <property type="entry name" value="DUF4143"/>
</dbReference>
<dbReference type="AlphaFoldDB" id="A0A087DNA5"/>
<dbReference type="eggNOG" id="COG1373">
    <property type="taxonomic scope" value="Bacteria"/>
</dbReference>
<feature type="domain" description="DUF4143" evidence="2">
    <location>
        <begin position="242"/>
        <end position="419"/>
    </location>
</feature>
<dbReference type="STRING" id="762211.BSTEL_1916"/>
<comment type="caution">
    <text evidence="3">The sequence shown here is derived from an EMBL/GenBank/DDBJ whole genome shotgun (WGS) entry which is preliminary data.</text>
</comment>
<reference evidence="3 4" key="1">
    <citation type="submission" date="2014-03" db="EMBL/GenBank/DDBJ databases">
        <title>Genomics of Bifidobacteria.</title>
        <authorList>
            <person name="Ventura M."/>
            <person name="Milani C."/>
            <person name="Lugli G.A."/>
        </authorList>
    </citation>
    <scope>NUCLEOTIDE SEQUENCE [LARGE SCALE GENOMIC DNA]</scope>
    <source>
        <strain evidence="3 4">DSM 23968</strain>
    </source>
</reference>
<dbReference type="EMBL" id="JGZP01000014">
    <property type="protein sequence ID" value="KFI97005.1"/>
    <property type="molecule type" value="Genomic_DNA"/>
</dbReference>
<sequence length="467" mass="54370">MIVVIFQYSQRLRADMFKRKIYAALKRWKDESAGSTAMMIEGARRVGKSTIAETFARNEYRSHVLIDWQKAPQAVKDSFLNNMDDLDALFMDLSVYYGVRLYERETLFIFDEVQLFPFARSAVKHLVADGRYDFMETGSLISIKRNVDDILIPSEEESVSMFPLDFEEFLWAKGEELLAEAVRHSFDSRRALSPLLDNKAERLFREYMLVGGMPQAVERYLDTADMGKADRAKRQILRLYTQDIEKYGGSDKERVRRIFDEIPSQLSKHEKKFTLADLGENARGREYRDAFFWLDESYLVNRCVNATDPHVGLSLHSEDSSMKCYMGDTGLLVTHVFADRTYTSNELYRDVLFGKLEVNEGMLVENVVAQQLRASGHRLFFYSRYSRQAEDRMEIDFLLVGEYENAAMKARICPVEVKSTKRYKTVSLDKFKAKFDKRIGTQYVLHPRPMRVDGDRLYLPLYMAHCL</sequence>
<organism evidence="3 4">
    <name type="scientific">Bifidobacterium stellenboschense</name>
    <dbReference type="NCBI Taxonomy" id="762211"/>
    <lineage>
        <taxon>Bacteria</taxon>
        <taxon>Bacillati</taxon>
        <taxon>Actinomycetota</taxon>
        <taxon>Actinomycetes</taxon>
        <taxon>Bifidobacteriales</taxon>
        <taxon>Bifidobacteriaceae</taxon>
        <taxon>Bifidobacterium</taxon>
    </lineage>
</organism>
<dbReference type="InterPro" id="IPR041682">
    <property type="entry name" value="AAA_14"/>
</dbReference>
<evidence type="ECO:0000259" key="2">
    <source>
        <dbReference type="Pfam" id="PF13635"/>
    </source>
</evidence>
<dbReference type="Pfam" id="PF13635">
    <property type="entry name" value="DUF4143"/>
    <property type="match status" value="1"/>
</dbReference>
<dbReference type="Pfam" id="PF13173">
    <property type="entry name" value="AAA_14"/>
    <property type="match status" value="1"/>
</dbReference>
<accession>A0A087DNA5</accession>
<dbReference type="InterPro" id="IPR027417">
    <property type="entry name" value="P-loop_NTPase"/>
</dbReference>
<protein>
    <submittedName>
        <fullName evidence="3">ATPase</fullName>
    </submittedName>
</protein>
<dbReference type="PANTHER" id="PTHR33295:SF7">
    <property type="entry name" value="ATPASE"/>
    <property type="match status" value="1"/>
</dbReference>